<feature type="domain" description="Myb-like" evidence="8">
    <location>
        <begin position="167"/>
        <end position="218"/>
    </location>
</feature>
<sequence>MELFPSQPDLYLKISRRREEEEEEEEKENQEQEVERRLGFRSKASDSDRKSSSGNLIHTLQFTSSNEPTKIDNNQEHNKSLEQDMRSMLMMRPIRGIPLYQNQVLEHYYYSSTSPTPFFFSEVNGQHASRHLVTNPNCSSNFYHRNRRQAQPQPPRFTAKRGVRAPRMRWTTTLHAHFVHAVQLLGGHERATPKSVLELMDVQDLTLAHVKSHLQMYRTIKSTEKPTTSSGQSDTYNENGSQVNSEEQARDLQGLWNNPSSEARFHLKVKASSGVDISSNETGCKNQKNRRCSSNERLSSDSSSLTGTRPETETPNLDFTLATPNLPA</sequence>
<gene>
    <name evidence="9" type="ORF">V5N11_019820</name>
</gene>
<feature type="compositionally biased region" description="Polar residues" evidence="7">
    <location>
        <begin position="276"/>
        <end position="286"/>
    </location>
</feature>
<keyword evidence="4" id="KW-0805">Transcription regulation</keyword>
<dbReference type="InterPro" id="IPR044847">
    <property type="entry name" value="KAN_fam"/>
</dbReference>
<evidence type="ECO:0000256" key="2">
    <source>
        <dbReference type="ARBA" id="ARBA00022473"/>
    </source>
</evidence>
<dbReference type="Pfam" id="PF00249">
    <property type="entry name" value="Myb_DNA-binding"/>
    <property type="match status" value="1"/>
</dbReference>
<protein>
    <submittedName>
        <fullName evidence="9">Transcription factor KAN3</fullName>
    </submittedName>
</protein>
<keyword evidence="3" id="KW-0221">Differentiation</keyword>
<accession>A0ABD1A208</accession>
<feature type="region of interest" description="Disordered" evidence="7">
    <location>
        <begin position="221"/>
        <end position="250"/>
    </location>
</feature>
<comment type="subcellular location">
    <subcellularLocation>
        <location evidence="1">Nucleus</location>
    </subcellularLocation>
</comment>
<dbReference type="Proteomes" id="UP001558713">
    <property type="component" value="Unassembled WGS sequence"/>
</dbReference>
<dbReference type="EMBL" id="JBANAX010000614">
    <property type="protein sequence ID" value="KAL1200633.1"/>
    <property type="molecule type" value="Genomic_DNA"/>
</dbReference>
<keyword evidence="5" id="KW-0804">Transcription</keyword>
<evidence type="ECO:0000256" key="6">
    <source>
        <dbReference type="ARBA" id="ARBA00023242"/>
    </source>
</evidence>
<name>A0ABD1A208_CARAN</name>
<evidence type="ECO:0000256" key="5">
    <source>
        <dbReference type="ARBA" id="ARBA00023163"/>
    </source>
</evidence>
<keyword evidence="10" id="KW-1185">Reference proteome</keyword>
<dbReference type="GO" id="GO:0030154">
    <property type="term" value="P:cell differentiation"/>
    <property type="evidence" value="ECO:0007669"/>
    <property type="project" value="UniProtKB-KW"/>
</dbReference>
<keyword evidence="6" id="KW-0539">Nucleus</keyword>
<dbReference type="InterPro" id="IPR009057">
    <property type="entry name" value="Homeodomain-like_sf"/>
</dbReference>
<feature type="compositionally biased region" description="Basic and acidic residues" evidence="7">
    <location>
        <begin position="29"/>
        <end position="51"/>
    </location>
</feature>
<dbReference type="PANTHER" id="PTHR31496">
    <property type="entry name" value="TRANSCRIPTION FACTOR KAN2-RELATED"/>
    <property type="match status" value="1"/>
</dbReference>
<proteinExistence type="predicted"/>
<dbReference type="InterPro" id="IPR001005">
    <property type="entry name" value="SANT/Myb"/>
</dbReference>
<dbReference type="InterPro" id="IPR006447">
    <property type="entry name" value="Myb_dom_plants"/>
</dbReference>
<evidence type="ECO:0000259" key="8">
    <source>
        <dbReference type="Pfam" id="PF00249"/>
    </source>
</evidence>
<feature type="region of interest" description="Disordered" evidence="7">
    <location>
        <begin position="276"/>
        <end position="328"/>
    </location>
</feature>
<feature type="region of interest" description="Disordered" evidence="7">
    <location>
        <begin position="1"/>
        <end position="75"/>
    </location>
</feature>
<feature type="compositionally biased region" description="Polar residues" evidence="7">
    <location>
        <begin position="305"/>
        <end position="317"/>
    </location>
</feature>
<dbReference type="SUPFAM" id="SSF46689">
    <property type="entry name" value="Homeodomain-like"/>
    <property type="match status" value="1"/>
</dbReference>
<dbReference type="FunFam" id="1.10.10.60:FF:000002">
    <property type="entry name" value="Myb family transcription factor"/>
    <property type="match status" value="1"/>
</dbReference>
<organism evidence="9 10">
    <name type="scientific">Cardamine amara subsp. amara</name>
    <dbReference type="NCBI Taxonomy" id="228776"/>
    <lineage>
        <taxon>Eukaryota</taxon>
        <taxon>Viridiplantae</taxon>
        <taxon>Streptophyta</taxon>
        <taxon>Embryophyta</taxon>
        <taxon>Tracheophyta</taxon>
        <taxon>Spermatophyta</taxon>
        <taxon>Magnoliopsida</taxon>
        <taxon>eudicotyledons</taxon>
        <taxon>Gunneridae</taxon>
        <taxon>Pentapetalae</taxon>
        <taxon>rosids</taxon>
        <taxon>malvids</taxon>
        <taxon>Brassicales</taxon>
        <taxon>Brassicaceae</taxon>
        <taxon>Cardamineae</taxon>
        <taxon>Cardamine</taxon>
    </lineage>
</organism>
<feature type="compositionally biased region" description="Polar residues" evidence="7">
    <location>
        <begin position="54"/>
        <end position="68"/>
    </location>
</feature>
<evidence type="ECO:0000256" key="1">
    <source>
        <dbReference type="ARBA" id="ARBA00004123"/>
    </source>
</evidence>
<evidence type="ECO:0000256" key="7">
    <source>
        <dbReference type="SAM" id="MobiDB-lite"/>
    </source>
</evidence>
<evidence type="ECO:0000256" key="3">
    <source>
        <dbReference type="ARBA" id="ARBA00022782"/>
    </source>
</evidence>
<dbReference type="AlphaFoldDB" id="A0ABD1A208"/>
<feature type="compositionally biased region" description="Polar residues" evidence="7">
    <location>
        <begin position="225"/>
        <end position="246"/>
    </location>
</feature>
<comment type="caution">
    <text evidence="9">The sequence shown here is derived from an EMBL/GenBank/DDBJ whole genome shotgun (WGS) entry which is preliminary data.</text>
</comment>
<dbReference type="PANTHER" id="PTHR31496:SF25">
    <property type="entry name" value="TRANSCRIPTION FACTOR KAN3-RELATED"/>
    <property type="match status" value="1"/>
</dbReference>
<dbReference type="GO" id="GO:0005634">
    <property type="term" value="C:nucleus"/>
    <property type="evidence" value="ECO:0007669"/>
    <property type="project" value="UniProtKB-SubCell"/>
</dbReference>
<evidence type="ECO:0000313" key="10">
    <source>
        <dbReference type="Proteomes" id="UP001558713"/>
    </source>
</evidence>
<dbReference type="Gene3D" id="1.10.10.60">
    <property type="entry name" value="Homeodomain-like"/>
    <property type="match status" value="1"/>
</dbReference>
<keyword evidence="2" id="KW-0217">Developmental protein</keyword>
<feature type="compositionally biased region" description="Low complexity" evidence="7">
    <location>
        <begin position="295"/>
        <end position="304"/>
    </location>
</feature>
<evidence type="ECO:0000313" key="9">
    <source>
        <dbReference type="EMBL" id="KAL1200633.1"/>
    </source>
</evidence>
<reference evidence="9 10" key="1">
    <citation type="submission" date="2024-04" db="EMBL/GenBank/DDBJ databases">
        <title>Genome assembly C_amara_ONT_v2.</title>
        <authorList>
            <person name="Yant L."/>
            <person name="Moore C."/>
            <person name="Slenker M."/>
        </authorList>
    </citation>
    <scope>NUCLEOTIDE SEQUENCE [LARGE SCALE GENOMIC DNA]</scope>
    <source>
        <tissue evidence="9">Leaf</tissue>
    </source>
</reference>
<evidence type="ECO:0000256" key="4">
    <source>
        <dbReference type="ARBA" id="ARBA00023015"/>
    </source>
</evidence>
<dbReference type="NCBIfam" id="TIGR01557">
    <property type="entry name" value="myb_SHAQKYF"/>
    <property type="match status" value="1"/>
</dbReference>